<evidence type="ECO:0000256" key="1">
    <source>
        <dbReference type="ARBA" id="ARBA00022723"/>
    </source>
</evidence>
<dbReference type="Proteomes" id="UP000377798">
    <property type="component" value="Unassembled WGS sequence"/>
</dbReference>
<dbReference type="InterPro" id="IPR004666">
    <property type="entry name" value="Rp_bS6_RimK/Lys_biosynth_LsyX"/>
</dbReference>
<comment type="caution">
    <text evidence="6">The sequence shown here is derived from an EMBL/GenBank/DDBJ whole genome shotgun (WGS) entry which is preliminary data.</text>
</comment>
<keyword evidence="3 4" id="KW-0067">ATP-binding</keyword>
<dbReference type="Pfam" id="PF08443">
    <property type="entry name" value="RimK"/>
    <property type="match status" value="1"/>
</dbReference>
<evidence type="ECO:0000259" key="5">
    <source>
        <dbReference type="PROSITE" id="PS50975"/>
    </source>
</evidence>
<dbReference type="GO" id="GO:0016879">
    <property type="term" value="F:ligase activity, forming carbon-nitrogen bonds"/>
    <property type="evidence" value="ECO:0007669"/>
    <property type="project" value="TreeGrafter"/>
</dbReference>
<dbReference type="EC" id="6.3.2.-" evidence="6"/>
<evidence type="ECO:0000256" key="2">
    <source>
        <dbReference type="ARBA" id="ARBA00022741"/>
    </source>
</evidence>
<name>A0A8H2MGA1_9FIRM</name>
<proteinExistence type="predicted"/>
<protein>
    <submittedName>
        <fullName evidence="6">Alpha-aminoadipate--lysW ligase lysX</fullName>
        <ecNumber evidence="6">6.3.2.-</ecNumber>
    </submittedName>
</protein>
<dbReference type="InterPro" id="IPR013651">
    <property type="entry name" value="ATP-grasp_RimK-type"/>
</dbReference>
<dbReference type="GO" id="GO:0005524">
    <property type="term" value="F:ATP binding"/>
    <property type="evidence" value="ECO:0007669"/>
    <property type="project" value="UniProtKB-UniRule"/>
</dbReference>
<accession>A0A8H2MGA1</accession>
<evidence type="ECO:0000256" key="4">
    <source>
        <dbReference type="PROSITE-ProRule" id="PRU00409"/>
    </source>
</evidence>
<keyword evidence="1" id="KW-0479">Metal-binding</keyword>
<dbReference type="Gene3D" id="3.30.470.20">
    <property type="entry name" value="ATP-grasp fold, B domain"/>
    <property type="match status" value="1"/>
</dbReference>
<keyword evidence="6" id="KW-0436">Ligase</keyword>
<dbReference type="EMBL" id="CAACYI010000001">
    <property type="protein sequence ID" value="VFB17090.1"/>
    <property type="molecule type" value="Genomic_DNA"/>
</dbReference>
<dbReference type="AlphaFoldDB" id="A0A8H2MGA1"/>
<gene>
    <name evidence="6" type="primary">lysX</name>
    <name evidence="6" type="ORF">NCTC13150_01674</name>
</gene>
<dbReference type="SUPFAM" id="SSF56059">
    <property type="entry name" value="Glutathione synthetase ATP-binding domain-like"/>
    <property type="match status" value="1"/>
</dbReference>
<dbReference type="Gene3D" id="3.40.50.20">
    <property type="match status" value="1"/>
</dbReference>
<dbReference type="NCBIfam" id="TIGR00768">
    <property type="entry name" value="rimK_fam"/>
    <property type="match status" value="1"/>
</dbReference>
<reference evidence="6 7" key="1">
    <citation type="submission" date="2019-02" db="EMBL/GenBank/DDBJ databases">
        <authorList>
            <consortium name="Pathogen Informatics"/>
        </authorList>
    </citation>
    <scope>NUCLEOTIDE SEQUENCE [LARGE SCALE GENOMIC DNA]</scope>
    <source>
        <strain evidence="6 7">3012STDY7089603</strain>
    </source>
</reference>
<dbReference type="InterPro" id="IPR011761">
    <property type="entry name" value="ATP-grasp"/>
</dbReference>
<dbReference type="GO" id="GO:0046872">
    <property type="term" value="F:metal ion binding"/>
    <property type="evidence" value="ECO:0007669"/>
    <property type="project" value="UniProtKB-KW"/>
</dbReference>
<dbReference type="PROSITE" id="PS50975">
    <property type="entry name" value="ATP_GRASP"/>
    <property type="match status" value="1"/>
</dbReference>
<evidence type="ECO:0000256" key="3">
    <source>
        <dbReference type="ARBA" id="ARBA00022840"/>
    </source>
</evidence>
<keyword evidence="2 4" id="KW-0547">Nucleotide-binding</keyword>
<dbReference type="PANTHER" id="PTHR21621:SF0">
    <property type="entry name" value="BETA-CITRYLGLUTAMATE SYNTHASE B-RELATED"/>
    <property type="match status" value="1"/>
</dbReference>
<evidence type="ECO:0000313" key="7">
    <source>
        <dbReference type="Proteomes" id="UP000377798"/>
    </source>
</evidence>
<dbReference type="PANTHER" id="PTHR21621">
    <property type="entry name" value="RIBOSOMAL PROTEIN S6 MODIFICATION PROTEIN"/>
    <property type="match status" value="1"/>
</dbReference>
<feature type="domain" description="ATP-grasp" evidence="5">
    <location>
        <begin position="100"/>
        <end position="286"/>
    </location>
</feature>
<dbReference type="GO" id="GO:0005737">
    <property type="term" value="C:cytoplasm"/>
    <property type="evidence" value="ECO:0007669"/>
    <property type="project" value="TreeGrafter"/>
</dbReference>
<evidence type="ECO:0000313" key="6">
    <source>
        <dbReference type="EMBL" id="VFB17090.1"/>
    </source>
</evidence>
<keyword evidence="7" id="KW-1185">Reference proteome</keyword>
<organism evidence="6 7">
    <name type="scientific">Urinicoccus massiliensis</name>
    <dbReference type="NCBI Taxonomy" id="1723382"/>
    <lineage>
        <taxon>Bacteria</taxon>
        <taxon>Bacillati</taxon>
        <taxon>Bacillota</taxon>
        <taxon>Tissierellia</taxon>
        <taxon>Tissierellales</taxon>
        <taxon>Peptoniphilaceae</taxon>
        <taxon>Urinicoccus</taxon>
    </lineage>
</organism>
<sequence>MMKALLVYNGGLGKNYILYDVVRDLIERARELSIDLIPKSNEELLVLESSQGEEVLNLDFDPAFVLFLDKDLDLARALENKGYPLFNSSQAIGLCDDKKKTYQVLRGLPMPKTIFSPLLYHAKENRDYCKEVWSRLQAPLILKAAQGSFGEQVKQVKSLEDLVRETRAMSPTSYLVQECIQESLGRDIRVVLVGDQILGAMERTNQKDFRSNIYLGGQGKEIQLTADQEALALEAHRRLGLNFSGVDLLISSQGPLVCEVNSNLSYLGFQKATSIPVGKFILEEILSQL</sequence>